<dbReference type="InterPro" id="IPR014982">
    <property type="entry name" value="GSCFA"/>
</dbReference>
<organism evidence="2 3">
    <name type="scientific">Arthrobacter pigmenti</name>
    <dbReference type="NCBI Taxonomy" id="271432"/>
    <lineage>
        <taxon>Bacteria</taxon>
        <taxon>Bacillati</taxon>
        <taxon>Actinomycetota</taxon>
        <taxon>Actinomycetes</taxon>
        <taxon>Micrococcales</taxon>
        <taxon>Micrococcaceae</taxon>
        <taxon>Arthrobacter</taxon>
    </lineage>
</organism>
<dbReference type="Proteomes" id="UP000547458">
    <property type="component" value="Unassembled WGS sequence"/>
</dbReference>
<dbReference type="AlphaFoldDB" id="A0A846RQG0"/>
<evidence type="ECO:0000313" key="3">
    <source>
        <dbReference type="Proteomes" id="UP000547458"/>
    </source>
</evidence>
<protein>
    <recommendedName>
        <fullName evidence="1">GSCFA domain-containing protein</fullName>
    </recommendedName>
</protein>
<feature type="domain" description="GSCFA" evidence="1">
    <location>
        <begin position="46"/>
        <end position="319"/>
    </location>
</feature>
<evidence type="ECO:0000313" key="2">
    <source>
        <dbReference type="EMBL" id="NJC22634.1"/>
    </source>
</evidence>
<dbReference type="EMBL" id="JAATJL010000001">
    <property type="protein sequence ID" value="NJC22634.1"/>
    <property type="molecule type" value="Genomic_DNA"/>
</dbReference>
<gene>
    <name evidence="2" type="ORF">BJ994_001710</name>
</gene>
<accession>A0A846RQG0</accession>
<reference evidence="2 3" key="1">
    <citation type="submission" date="2020-03" db="EMBL/GenBank/DDBJ databases">
        <title>Sequencing the genomes of 1000 actinobacteria strains.</title>
        <authorList>
            <person name="Klenk H.-P."/>
        </authorList>
    </citation>
    <scope>NUCLEOTIDE SEQUENCE [LARGE SCALE GENOMIC DNA]</scope>
    <source>
        <strain evidence="2 3">DSM 16403</strain>
    </source>
</reference>
<evidence type="ECO:0000259" key="1">
    <source>
        <dbReference type="Pfam" id="PF08885"/>
    </source>
</evidence>
<keyword evidence="3" id="KW-1185">Reference proteome</keyword>
<dbReference type="Pfam" id="PF08885">
    <property type="entry name" value="GSCFA"/>
    <property type="match status" value="1"/>
</dbReference>
<dbReference type="RefSeq" id="WP_209066719.1">
    <property type="nucleotide sequence ID" value="NZ_JAATJL010000001.1"/>
</dbReference>
<sequence length="354" mass="40026">MKEGAENMTSPYDGLPARQFWRLAVGDSVESVHAMYSKKFSISGKKIATAGSCFAQEIARELRKHGHTVIDKEPSPNTIQIRGDLEKRYGYGLYSARHGNIYTVRQLLQLTKEAFGLFSPEPEDYIWERDGRFYDALRPNVEPDGLPTKEEVTAQRRDHLRRFRNVIEESDVFVFTLGLTEAWGHRESGLVYPSAPGVLAGDYDPEVHHFLNFGFMEIYLDFLEFRKLAKEHNPSIEFILTVSPVPLTATAADSHVLVSTVRSKSVLRAVTAELYEEFLDVDYFPSYELFSTPFLGPSMFNENKRNVTRKGVEAVMRIFFSEHDGSDVAILTEETDNDAVCEEALLDAFAGGSK</sequence>
<comment type="caution">
    <text evidence="2">The sequence shown here is derived from an EMBL/GenBank/DDBJ whole genome shotgun (WGS) entry which is preliminary data.</text>
</comment>
<proteinExistence type="predicted"/>
<name>A0A846RQG0_9MICC</name>